<evidence type="ECO:0000259" key="1">
    <source>
        <dbReference type="SMART" id="SM00867"/>
    </source>
</evidence>
<comment type="caution">
    <text evidence="2">The sequence shown here is derived from an EMBL/GenBank/DDBJ whole genome shotgun (WGS) entry which is preliminary data.</text>
</comment>
<dbReference type="EMBL" id="FTOB01000001">
    <property type="protein sequence ID" value="SIS42378.1"/>
    <property type="molecule type" value="Genomic_DNA"/>
</dbReference>
<dbReference type="Gene3D" id="2.40.128.110">
    <property type="entry name" value="Lipid/polyisoprenoid-binding, YceI-like"/>
    <property type="match status" value="1"/>
</dbReference>
<dbReference type="SUPFAM" id="SSF101874">
    <property type="entry name" value="YceI-like"/>
    <property type="match status" value="1"/>
</dbReference>
<feature type="domain" description="Lipid/polyisoprenoid-binding YceI-like" evidence="1">
    <location>
        <begin position="25"/>
        <end position="178"/>
    </location>
</feature>
<gene>
    <name evidence="2" type="ORF">SAMN05421766_101838</name>
</gene>
<proteinExistence type="predicted"/>
<dbReference type="Pfam" id="PF04264">
    <property type="entry name" value="YceI"/>
    <property type="match status" value="1"/>
</dbReference>
<organism evidence="2 3">
    <name type="scientific">Zobellia uliginosa</name>
    <dbReference type="NCBI Taxonomy" id="143224"/>
    <lineage>
        <taxon>Bacteria</taxon>
        <taxon>Pseudomonadati</taxon>
        <taxon>Bacteroidota</taxon>
        <taxon>Flavobacteriia</taxon>
        <taxon>Flavobacteriales</taxon>
        <taxon>Flavobacteriaceae</taxon>
        <taxon>Zobellia</taxon>
    </lineage>
</organism>
<evidence type="ECO:0000313" key="3">
    <source>
        <dbReference type="Proteomes" id="UP000185728"/>
    </source>
</evidence>
<dbReference type="Proteomes" id="UP000185728">
    <property type="component" value="Unassembled WGS sequence"/>
</dbReference>
<keyword evidence="3" id="KW-1185">Reference proteome</keyword>
<dbReference type="InterPro" id="IPR007372">
    <property type="entry name" value="Lipid/polyisoprenoid-bd_YceI"/>
</dbReference>
<sequence length="180" mass="19894">MFTMKNTFLVWLLVAFAFVGRAQDEYVLSDQSKLTISGTSTVHDWTVAANALSGRLGYDGTAPTQIDFEVAVENIQSERGAAMDKKMHAALKKEEHPTITFKLKEVKDKSIFVGVLRIAGVEQSVEIPVDMESDSQGLKITGKKQLILQDYGMEAPTAMFGQIIVGDEVTVNFDLRFSKN</sequence>
<dbReference type="InterPro" id="IPR036761">
    <property type="entry name" value="TTHA0802/YceI-like_sf"/>
</dbReference>
<dbReference type="SMART" id="SM00867">
    <property type="entry name" value="YceI"/>
    <property type="match status" value="1"/>
</dbReference>
<accession>A0ABY1KJQ2</accession>
<dbReference type="RefSeq" id="WP_083690338.1">
    <property type="nucleotide sequence ID" value="NZ_FTOB01000001.1"/>
</dbReference>
<evidence type="ECO:0000313" key="2">
    <source>
        <dbReference type="EMBL" id="SIS42378.1"/>
    </source>
</evidence>
<dbReference type="PANTHER" id="PTHR34406">
    <property type="entry name" value="PROTEIN YCEI"/>
    <property type="match status" value="1"/>
</dbReference>
<reference evidence="2 3" key="1">
    <citation type="submission" date="2017-01" db="EMBL/GenBank/DDBJ databases">
        <authorList>
            <person name="Varghese N."/>
            <person name="Submissions S."/>
        </authorList>
    </citation>
    <scope>NUCLEOTIDE SEQUENCE [LARGE SCALE GENOMIC DNA]</scope>
    <source>
        <strain evidence="2 3">DSM 2061</strain>
    </source>
</reference>
<dbReference type="PANTHER" id="PTHR34406:SF1">
    <property type="entry name" value="PROTEIN YCEI"/>
    <property type="match status" value="1"/>
</dbReference>
<name>A0ABY1KJQ2_9FLAO</name>
<protein>
    <submittedName>
        <fullName evidence="2">YceI-like domain-containing protein</fullName>
    </submittedName>
</protein>